<keyword evidence="1" id="KW-0812">Transmembrane</keyword>
<feature type="transmembrane region" description="Helical" evidence="1">
    <location>
        <begin position="112"/>
        <end position="132"/>
    </location>
</feature>
<evidence type="ECO:0000256" key="1">
    <source>
        <dbReference type="SAM" id="Phobius"/>
    </source>
</evidence>
<dbReference type="Proteomes" id="UP001529085">
    <property type="component" value="Unassembled WGS sequence"/>
</dbReference>
<keyword evidence="3" id="KW-1185">Reference proteome</keyword>
<sequence length="160" mass="18481">MKIFPEIDYFIELNDDCSLAISELVNQTLSKEQFVANWNNQTFIGKIEKNEFEVKLSKKIIGEFCFLKGKLKNEKGTLKIRTGRIFKIIFVTIVLFTLSGIVTAIVQNKLELIFHLVMTILIMRFIFLELGFRIISNIGINKLTEIIGIKELKKTLHNNV</sequence>
<accession>A0ABT6G3R1</accession>
<feature type="transmembrane region" description="Helical" evidence="1">
    <location>
        <begin position="85"/>
        <end position="106"/>
    </location>
</feature>
<reference evidence="2 3" key="1">
    <citation type="submission" date="2023-03" db="EMBL/GenBank/DDBJ databases">
        <title>Strain YYF002 represents a novel species in the genus Winogradskyella isolated from seawater.</title>
        <authorList>
            <person name="Fu Z.-Y."/>
        </authorList>
    </citation>
    <scope>NUCLEOTIDE SEQUENCE [LARGE SCALE GENOMIC DNA]</scope>
    <source>
        <strain evidence="2 3">YYF002</strain>
    </source>
</reference>
<organism evidence="2 3">
    <name type="scientific">Winogradskyella marincola</name>
    <dbReference type="NCBI Taxonomy" id="3037795"/>
    <lineage>
        <taxon>Bacteria</taxon>
        <taxon>Pseudomonadati</taxon>
        <taxon>Bacteroidota</taxon>
        <taxon>Flavobacteriia</taxon>
        <taxon>Flavobacteriales</taxon>
        <taxon>Flavobacteriaceae</taxon>
        <taxon>Winogradskyella</taxon>
    </lineage>
</organism>
<protein>
    <submittedName>
        <fullName evidence="2">Uncharacterized protein</fullName>
    </submittedName>
</protein>
<keyword evidence="1" id="KW-0472">Membrane</keyword>
<keyword evidence="1" id="KW-1133">Transmembrane helix</keyword>
<evidence type="ECO:0000313" key="3">
    <source>
        <dbReference type="Proteomes" id="UP001529085"/>
    </source>
</evidence>
<dbReference type="EMBL" id="JARSBN010000006">
    <property type="protein sequence ID" value="MDG4716682.1"/>
    <property type="molecule type" value="Genomic_DNA"/>
</dbReference>
<evidence type="ECO:0000313" key="2">
    <source>
        <dbReference type="EMBL" id="MDG4716682.1"/>
    </source>
</evidence>
<dbReference type="RefSeq" id="WP_278006122.1">
    <property type="nucleotide sequence ID" value="NZ_JARSBN010000006.1"/>
</dbReference>
<proteinExistence type="predicted"/>
<gene>
    <name evidence="2" type="ORF">P7122_12415</name>
</gene>
<comment type="caution">
    <text evidence="2">The sequence shown here is derived from an EMBL/GenBank/DDBJ whole genome shotgun (WGS) entry which is preliminary data.</text>
</comment>
<name>A0ABT6G3R1_9FLAO</name>